<dbReference type="RefSeq" id="WP_060669583.1">
    <property type="nucleotide sequence ID" value="NZ_CATNWM010000003.1"/>
</dbReference>
<reference evidence="1 2" key="1">
    <citation type="submission" date="2018-11" db="EMBL/GenBank/DDBJ databases">
        <title>Draft genome sequences of potential pathogenic Clostridium perfringens from environmental surface water in the North West Province, South Africa.</title>
        <authorList>
            <person name="Fourie J.C.J."/>
            <person name="Sanko T.J."/>
            <person name="Bezuidenhout C."/>
            <person name="Mienie C."/>
            <person name="Adeleke R."/>
        </authorList>
    </citation>
    <scope>NUCLEOTIDE SEQUENCE [LARGE SCALE GENOMIC DNA]</scope>
    <source>
        <strain evidence="1 2">SC4-C13</strain>
    </source>
</reference>
<sequence>MKKWENPEVIALGVKNTEFVDGIASGNDNGNGLNPNCFCREELHDNHDCGAKPNKCGCCALKVKS</sequence>
<protein>
    <submittedName>
        <fullName evidence="1">Uncharacterized protein</fullName>
    </submittedName>
</protein>
<dbReference type="Proteomes" id="UP000273641">
    <property type="component" value="Unassembled WGS sequence"/>
</dbReference>
<evidence type="ECO:0000313" key="1">
    <source>
        <dbReference type="EMBL" id="RQN23580.1"/>
    </source>
</evidence>
<comment type="caution">
    <text evidence="1">The sequence shown here is derived from an EMBL/GenBank/DDBJ whole genome shotgun (WGS) entry which is preliminary data.</text>
</comment>
<dbReference type="EMBL" id="RQNR01000007">
    <property type="protein sequence ID" value="RQN23580.1"/>
    <property type="molecule type" value="Genomic_DNA"/>
</dbReference>
<dbReference type="AlphaFoldDB" id="A0AAE8FRV4"/>
<organism evidence="1 2">
    <name type="scientific">Clostridium perfringens</name>
    <dbReference type="NCBI Taxonomy" id="1502"/>
    <lineage>
        <taxon>Bacteria</taxon>
        <taxon>Bacillati</taxon>
        <taxon>Bacillota</taxon>
        <taxon>Clostridia</taxon>
        <taxon>Eubacteriales</taxon>
        <taxon>Clostridiaceae</taxon>
        <taxon>Clostridium</taxon>
    </lineage>
</organism>
<gene>
    <name evidence="1" type="ORF">EHZ11_13215</name>
</gene>
<accession>A0AAE8FRV4</accession>
<evidence type="ECO:0000313" key="2">
    <source>
        <dbReference type="Proteomes" id="UP000273641"/>
    </source>
</evidence>
<name>A0AAE8FRV4_CLOPF</name>
<proteinExistence type="predicted"/>